<evidence type="ECO:0000256" key="6">
    <source>
        <dbReference type="ARBA" id="ARBA00023267"/>
    </source>
</evidence>
<evidence type="ECO:0000313" key="12">
    <source>
        <dbReference type="Proteomes" id="UP000325122"/>
    </source>
</evidence>
<dbReference type="Proteomes" id="UP000325122">
    <property type="component" value="Unassembled WGS sequence"/>
</dbReference>
<comment type="caution">
    <text evidence="11">The sequence shown here is derived from an EMBL/GenBank/DDBJ whole genome shotgun (WGS) entry which is preliminary data.</text>
</comment>
<keyword evidence="12" id="KW-1185">Reference proteome</keyword>
<name>A0A5M6ZGF1_9PROT</name>
<dbReference type="InterPro" id="IPR016185">
    <property type="entry name" value="PreATP-grasp_dom_sf"/>
</dbReference>
<organism evidence="11 12">
    <name type="scientific">Alkalicaulis satelles</name>
    <dbReference type="NCBI Taxonomy" id="2609175"/>
    <lineage>
        <taxon>Bacteria</taxon>
        <taxon>Pseudomonadati</taxon>
        <taxon>Pseudomonadota</taxon>
        <taxon>Alphaproteobacteria</taxon>
        <taxon>Maricaulales</taxon>
        <taxon>Maricaulaceae</taxon>
        <taxon>Alkalicaulis</taxon>
    </lineage>
</organism>
<feature type="domain" description="Biotin carboxylation" evidence="10">
    <location>
        <begin position="6"/>
        <end position="452"/>
    </location>
</feature>
<keyword evidence="4 7" id="KW-0067">ATP-binding</keyword>
<comment type="cofactor">
    <cofactor evidence="1">
        <name>biotin</name>
        <dbReference type="ChEBI" id="CHEBI:57586"/>
    </cofactor>
</comment>
<evidence type="ECO:0000259" key="8">
    <source>
        <dbReference type="PROSITE" id="PS50968"/>
    </source>
</evidence>
<evidence type="ECO:0000259" key="9">
    <source>
        <dbReference type="PROSITE" id="PS50975"/>
    </source>
</evidence>
<dbReference type="InterPro" id="IPR005481">
    <property type="entry name" value="BC-like_N"/>
</dbReference>
<dbReference type="Gene3D" id="2.40.50.100">
    <property type="match status" value="1"/>
</dbReference>
<evidence type="ECO:0000256" key="1">
    <source>
        <dbReference type="ARBA" id="ARBA00001953"/>
    </source>
</evidence>
<dbReference type="InterPro" id="IPR011764">
    <property type="entry name" value="Biotin_carboxylation_dom"/>
</dbReference>
<dbReference type="FunFam" id="2.40.50.100:FF:000003">
    <property type="entry name" value="Acetyl-CoA carboxylase biotin carboxyl carrier protein"/>
    <property type="match status" value="1"/>
</dbReference>
<dbReference type="FunFam" id="3.30.470.20:FF:000028">
    <property type="entry name" value="Methylcrotonoyl-CoA carboxylase subunit alpha, mitochondrial"/>
    <property type="match status" value="1"/>
</dbReference>
<dbReference type="InterPro" id="IPR000089">
    <property type="entry name" value="Biotin_lipoyl"/>
</dbReference>
<dbReference type="SUPFAM" id="SSF51230">
    <property type="entry name" value="Single hybrid motif"/>
    <property type="match status" value="1"/>
</dbReference>
<dbReference type="InterPro" id="IPR050856">
    <property type="entry name" value="Biotin_carboxylase_complex"/>
</dbReference>
<dbReference type="AlphaFoldDB" id="A0A5M6ZGF1"/>
<dbReference type="EMBL" id="VWOJ01000002">
    <property type="protein sequence ID" value="KAA5803335.1"/>
    <property type="molecule type" value="Genomic_DNA"/>
</dbReference>
<protein>
    <submittedName>
        <fullName evidence="11">Biotin/lipoyl-binding protein</fullName>
    </submittedName>
</protein>
<dbReference type="InterPro" id="IPR011054">
    <property type="entry name" value="Rudment_hybrid_motif"/>
</dbReference>
<dbReference type="CDD" id="cd06850">
    <property type="entry name" value="biotinyl_domain"/>
    <property type="match status" value="1"/>
</dbReference>
<evidence type="ECO:0000256" key="7">
    <source>
        <dbReference type="PROSITE-ProRule" id="PRU00409"/>
    </source>
</evidence>
<dbReference type="PANTHER" id="PTHR18866:SF126">
    <property type="entry name" value="BIOTIN CARBOXYLASE"/>
    <property type="match status" value="1"/>
</dbReference>
<keyword evidence="2" id="KW-0436">Ligase</keyword>
<dbReference type="PROSITE" id="PS50979">
    <property type="entry name" value="BC"/>
    <property type="match status" value="1"/>
</dbReference>
<dbReference type="Pfam" id="PF02785">
    <property type="entry name" value="Biotin_carb_C"/>
    <property type="match status" value="1"/>
</dbReference>
<dbReference type="InterPro" id="IPR005479">
    <property type="entry name" value="CPAse_ATP-bd"/>
</dbReference>
<evidence type="ECO:0000256" key="4">
    <source>
        <dbReference type="ARBA" id="ARBA00022840"/>
    </source>
</evidence>
<sequence length="651" mass="69117">MTARRRIRSVLVANRGEIAVRVLRHAKNNQMRAIAVYSDADADAMHVREADMAVRIGPAPAAQSYLDMDAILAAARATGADAIHPGYGFLSENAGFARAVIEAGLIWIGPPPDAIEAMGDKARAKALLAQSGVPMIPGWQGEDQSDANLARQAETIGYPLLIKAVAGGGGRGMRAVHDPAEFADALASARREAKSAFGDDTVMLEKLIERARHVEVQVFADMHGNVLHIGERDCSAQRRRQKVVEEAPSPAVSPVLRAAMGEVAVRVAQAVNYAGAGTVEFLLDDSGAFYFLEMNTRLQVEHPVTEEVYGMDLVGWQFLAAEGGALPATQDQMEPHGHAIEVRLYAEDPLDGFKPQSGEIAWFDPMAADRQVRIDTGFETGDVISTAYDAMAAKIIAYAPNRDEAIDLLLAGLAKAPMMGVKTNRDFLMRLIDSQAFRSGALTIDDLDAWAGAGEGPFAAQPVPHEAAAIAALVMAAHGSGVVRSGSVTRFALPLEADGETLEPFVEQTGPDALKVTLDGQSHRIALVDWRGVHLDYRLDGVDRRCLALRGEDGVLHIALSDRIVSLREPALLGRADAADPSTVRAPVSGAVAAVHVKPGDEVKAGDVLVVMEAMKMEMRLTAAADAVVAAVHAAPGQQAAGGALLIELKL</sequence>
<accession>A0A5M6ZGF1</accession>
<dbReference type="PROSITE" id="PS00867">
    <property type="entry name" value="CPSASE_2"/>
    <property type="match status" value="1"/>
</dbReference>
<reference evidence="11 12" key="1">
    <citation type="submission" date="2019-09" db="EMBL/GenBank/DDBJ databases">
        <authorList>
            <person name="Kevbrin V."/>
            <person name="Grouzdev D.S."/>
        </authorList>
    </citation>
    <scope>NUCLEOTIDE SEQUENCE [LARGE SCALE GENOMIC DNA]</scope>
    <source>
        <strain evidence="11 12">G-192</strain>
    </source>
</reference>
<dbReference type="Pfam" id="PF00364">
    <property type="entry name" value="Biotin_lipoyl"/>
    <property type="match status" value="1"/>
</dbReference>
<dbReference type="InterPro" id="IPR001882">
    <property type="entry name" value="Biotin_BS"/>
</dbReference>
<dbReference type="GO" id="GO:0046872">
    <property type="term" value="F:metal ion binding"/>
    <property type="evidence" value="ECO:0007669"/>
    <property type="project" value="InterPro"/>
</dbReference>
<proteinExistence type="predicted"/>
<gene>
    <name evidence="11" type="ORF">F1654_05870</name>
</gene>
<dbReference type="GO" id="GO:0016874">
    <property type="term" value="F:ligase activity"/>
    <property type="evidence" value="ECO:0007669"/>
    <property type="project" value="UniProtKB-KW"/>
</dbReference>
<dbReference type="SUPFAM" id="SSF51246">
    <property type="entry name" value="Rudiment single hybrid motif"/>
    <property type="match status" value="1"/>
</dbReference>
<dbReference type="SUPFAM" id="SSF52440">
    <property type="entry name" value="PreATP-grasp domain"/>
    <property type="match status" value="1"/>
</dbReference>
<dbReference type="PROSITE" id="PS50975">
    <property type="entry name" value="ATP_GRASP"/>
    <property type="match status" value="1"/>
</dbReference>
<dbReference type="PROSITE" id="PS50968">
    <property type="entry name" value="BIOTINYL_LIPOYL"/>
    <property type="match status" value="1"/>
</dbReference>
<evidence type="ECO:0000259" key="10">
    <source>
        <dbReference type="PROSITE" id="PS50979"/>
    </source>
</evidence>
<keyword evidence="6" id="KW-0092">Biotin</keyword>
<dbReference type="Pfam" id="PF02786">
    <property type="entry name" value="CPSase_L_D2"/>
    <property type="match status" value="1"/>
</dbReference>
<dbReference type="Pfam" id="PF00289">
    <property type="entry name" value="Biotin_carb_N"/>
    <property type="match status" value="1"/>
</dbReference>
<dbReference type="InterPro" id="IPR005482">
    <property type="entry name" value="Biotin_COase_C"/>
</dbReference>
<feature type="domain" description="ATP-grasp" evidence="9">
    <location>
        <begin position="125"/>
        <end position="322"/>
    </location>
</feature>
<dbReference type="FunFam" id="3.30.1490.20:FF:000003">
    <property type="entry name" value="acetyl-CoA carboxylase isoform X1"/>
    <property type="match status" value="1"/>
</dbReference>
<dbReference type="SMART" id="SM00878">
    <property type="entry name" value="Biotin_carb_C"/>
    <property type="match status" value="1"/>
</dbReference>
<dbReference type="Gene3D" id="3.30.470.20">
    <property type="entry name" value="ATP-grasp fold, B domain"/>
    <property type="match status" value="1"/>
</dbReference>
<evidence type="ECO:0000313" key="11">
    <source>
        <dbReference type="EMBL" id="KAA5803335.1"/>
    </source>
</evidence>
<evidence type="ECO:0000256" key="2">
    <source>
        <dbReference type="ARBA" id="ARBA00022598"/>
    </source>
</evidence>
<keyword evidence="3 7" id="KW-0547">Nucleotide-binding</keyword>
<dbReference type="PROSITE" id="PS00188">
    <property type="entry name" value="BIOTIN"/>
    <property type="match status" value="1"/>
</dbReference>
<dbReference type="SUPFAM" id="SSF56059">
    <property type="entry name" value="Glutathione synthetase ATP-binding domain-like"/>
    <property type="match status" value="1"/>
</dbReference>
<evidence type="ECO:0000256" key="5">
    <source>
        <dbReference type="ARBA" id="ARBA00022946"/>
    </source>
</evidence>
<dbReference type="RefSeq" id="WP_150022603.1">
    <property type="nucleotide sequence ID" value="NZ_VWOJ01000002.1"/>
</dbReference>
<dbReference type="FunFam" id="3.40.50.20:FF:000010">
    <property type="entry name" value="Propionyl-CoA carboxylase subunit alpha"/>
    <property type="match status" value="1"/>
</dbReference>
<feature type="domain" description="Lipoyl-binding" evidence="8">
    <location>
        <begin position="575"/>
        <end position="650"/>
    </location>
</feature>
<dbReference type="InterPro" id="IPR011761">
    <property type="entry name" value="ATP-grasp"/>
</dbReference>
<evidence type="ECO:0000256" key="3">
    <source>
        <dbReference type="ARBA" id="ARBA00022741"/>
    </source>
</evidence>
<keyword evidence="5" id="KW-0809">Transit peptide</keyword>
<dbReference type="PANTHER" id="PTHR18866">
    <property type="entry name" value="CARBOXYLASE:PYRUVATE/ACETYL-COA/PROPIONYL-COA CARBOXYLASE"/>
    <property type="match status" value="1"/>
</dbReference>
<dbReference type="InterPro" id="IPR011053">
    <property type="entry name" value="Single_hybrid_motif"/>
</dbReference>
<dbReference type="GO" id="GO:0005524">
    <property type="term" value="F:ATP binding"/>
    <property type="evidence" value="ECO:0007669"/>
    <property type="project" value="UniProtKB-UniRule"/>
</dbReference>